<evidence type="ECO:0000313" key="10">
    <source>
        <dbReference type="Proteomes" id="UP001208570"/>
    </source>
</evidence>
<reference evidence="9" key="1">
    <citation type="journal article" date="2023" name="Mol. Biol. Evol.">
        <title>Third-Generation Sequencing Reveals the Adaptive Role of the Epigenome in Three Deep-Sea Polychaetes.</title>
        <authorList>
            <person name="Perez M."/>
            <person name="Aroh O."/>
            <person name="Sun Y."/>
            <person name="Lan Y."/>
            <person name="Juniper S.K."/>
            <person name="Young C.R."/>
            <person name="Angers B."/>
            <person name="Qian P.Y."/>
        </authorList>
    </citation>
    <scope>NUCLEOTIDE SEQUENCE</scope>
    <source>
        <strain evidence="9">P08H-3</strain>
    </source>
</reference>
<keyword evidence="4 7" id="KW-1133">Transmembrane helix</keyword>
<dbReference type="Gene3D" id="1.10.3430.10">
    <property type="entry name" value="Ammonium transporter AmtB like domains"/>
    <property type="match status" value="1"/>
</dbReference>
<dbReference type="PANTHER" id="PTHR11730:SF60">
    <property type="entry name" value="RH50, ISOFORM D"/>
    <property type="match status" value="1"/>
</dbReference>
<dbReference type="InterPro" id="IPR024041">
    <property type="entry name" value="NH4_transpt_AmtB-like_dom"/>
</dbReference>
<dbReference type="GO" id="GO:0097272">
    <property type="term" value="P:ammonium homeostasis"/>
    <property type="evidence" value="ECO:0007669"/>
    <property type="project" value="TreeGrafter"/>
</dbReference>
<feature type="transmembrane region" description="Helical" evidence="7">
    <location>
        <begin position="138"/>
        <end position="157"/>
    </location>
</feature>
<dbReference type="EMBL" id="JAODUP010000291">
    <property type="protein sequence ID" value="KAK2153638.1"/>
    <property type="molecule type" value="Genomic_DNA"/>
</dbReference>
<comment type="caution">
    <text evidence="9">The sequence shown here is derived from an EMBL/GenBank/DDBJ whole genome shotgun (WGS) entry which is preliminary data.</text>
</comment>
<dbReference type="GO" id="GO:0005886">
    <property type="term" value="C:plasma membrane"/>
    <property type="evidence" value="ECO:0007669"/>
    <property type="project" value="InterPro"/>
</dbReference>
<feature type="transmembrane region" description="Helical" evidence="7">
    <location>
        <begin position="394"/>
        <end position="419"/>
    </location>
</feature>
<feature type="domain" description="Ammonium transporter AmtB-like" evidence="8">
    <location>
        <begin position="53"/>
        <end position="423"/>
    </location>
</feature>
<evidence type="ECO:0000256" key="7">
    <source>
        <dbReference type="SAM" id="Phobius"/>
    </source>
</evidence>
<gene>
    <name evidence="9" type="ORF">LSH36_291g09021</name>
</gene>
<comment type="similarity">
    <text evidence="2">Belongs to the ammonium transporter (TC 2.A.49) family. Rh subfamily.</text>
</comment>
<evidence type="ECO:0000256" key="1">
    <source>
        <dbReference type="ARBA" id="ARBA00004141"/>
    </source>
</evidence>
<comment type="subcellular location">
    <subcellularLocation>
        <location evidence="1">Membrane</location>
        <topology evidence="1">Multi-pass membrane protein</topology>
    </subcellularLocation>
</comment>
<dbReference type="PRINTS" id="PR00342">
    <property type="entry name" value="RHESUSRHD"/>
</dbReference>
<dbReference type="InterPro" id="IPR002229">
    <property type="entry name" value="RhesusRHD"/>
</dbReference>
<evidence type="ECO:0000256" key="2">
    <source>
        <dbReference type="ARBA" id="ARBA00011036"/>
    </source>
</evidence>
<evidence type="ECO:0000256" key="4">
    <source>
        <dbReference type="ARBA" id="ARBA00022989"/>
    </source>
</evidence>
<protein>
    <recommendedName>
        <fullName evidence="8">Ammonium transporter AmtB-like domain-containing protein</fullName>
    </recommendedName>
</protein>
<evidence type="ECO:0000256" key="3">
    <source>
        <dbReference type="ARBA" id="ARBA00022692"/>
    </source>
</evidence>
<dbReference type="SUPFAM" id="SSF111352">
    <property type="entry name" value="Ammonium transporter"/>
    <property type="match status" value="1"/>
</dbReference>
<dbReference type="PANTHER" id="PTHR11730">
    <property type="entry name" value="AMMONIUM TRANSPORTER"/>
    <property type="match status" value="1"/>
</dbReference>
<dbReference type="InterPro" id="IPR029020">
    <property type="entry name" value="Ammonium/urea_transptr"/>
</dbReference>
<keyword evidence="3 7" id="KW-0812">Transmembrane</keyword>
<dbReference type="AlphaFoldDB" id="A0AAD9N321"/>
<sequence>MGVASKKFGIAVLSFQVVFLVLFALLTTYDSEADARYPGNSLDPDKNGTDPERNSIAKYYPMFQDVHVMIFIGFGFLMTFLKRYGFGAVGLNFLIAAFVLQWAILFHAILHAAHADFAAAAVLISFGALLGKTSPLQLLIMAFIEIMIFSLNEWIGLTIFKAVDVGGSMFVHVFGAYFGLSAARVLYNPEIDKSSKEGSIYHSDIFAMIGTVFLWMYWPSFNSAVAAAGDDQHRAVINTYLALAACCIVTFAISSLTDKDAKFDMVHVQNATLAGGVAVGTSADMMIQPFGAVLIGCIAAVLSTVGYKYITPGLNIKLKIHDTCGVNNLHGMPGLLAGICGTIAAWFASVNTYGYSLYQTFPARAPLANSTSLHKIQTVLSIEPGDGRSASTQAMYQAIALVVTFFVACTAGALTGLLLRLSIFDGPRKYSRLFEDTLWWGTPEDFEEEENESSGSRNGEKNTGELLNKNAFDEEKV</sequence>
<dbReference type="Pfam" id="PF00909">
    <property type="entry name" value="Ammonium_transp"/>
    <property type="match status" value="1"/>
</dbReference>
<keyword evidence="10" id="KW-1185">Reference proteome</keyword>
<accession>A0AAD9N321</accession>
<evidence type="ECO:0000313" key="9">
    <source>
        <dbReference type="EMBL" id="KAK2153638.1"/>
    </source>
</evidence>
<feature type="transmembrane region" description="Helical" evidence="7">
    <location>
        <begin position="293"/>
        <end position="310"/>
    </location>
</feature>
<dbReference type="Proteomes" id="UP001208570">
    <property type="component" value="Unassembled WGS sequence"/>
</dbReference>
<feature type="transmembrane region" description="Helical" evidence="7">
    <location>
        <begin position="84"/>
        <end position="105"/>
    </location>
</feature>
<name>A0AAD9N321_9ANNE</name>
<proteinExistence type="inferred from homology"/>
<evidence type="ECO:0000256" key="6">
    <source>
        <dbReference type="SAM" id="MobiDB-lite"/>
    </source>
</evidence>
<feature type="region of interest" description="Disordered" evidence="6">
    <location>
        <begin position="445"/>
        <end position="477"/>
    </location>
</feature>
<evidence type="ECO:0000259" key="8">
    <source>
        <dbReference type="Pfam" id="PF00909"/>
    </source>
</evidence>
<feature type="transmembrane region" description="Helical" evidence="7">
    <location>
        <begin position="199"/>
        <end position="217"/>
    </location>
</feature>
<dbReference type="GO" id="GO:0008519">
    <property type="term" value="F:ammonium channel activity"/>
    <property type="evidence" value="ECO:0007669"/>
    <property type="project" value="InterPro"/>
</dbReference>
<dbReference type="FunFam" id="1.10.3430.10:FF:000012">
    <property type="entry name" value="Rh type C glycoprotein"/>
    <property type="match status" value="1"/>
</dbReference>
<keyword evidence="5 7" id="KW-0472">Membrane</keyword>
<organism evidence="9 10">
    <name type="scientific">Paralvinella palmiformis</name>
    <dbReference type="NCBI Taxonomy" id="53620"/>
    <lineage>
        <taxon>Eukaryota</taxon>
        <taxon>Metazoa</taxon>
        <taxon>Spiralia</taxon>
        <taxon>Lophotrochozoa</taxon>
        <taxon>Annelida</taxon>
        <taxon>Polychaeta</taxon>
        <taxon>Sedentaria</taxon>
        <taxon>Canalipalpata</taxon>
        <taxon>Terebellida</taxon>
        <taxon>Terebelliformia</taxon>
        <taxon>Alvinellidae</taxon>
        <taxon>Paralvinella</taxon>
    </lineage>
</organism>
<feature type="transmembrane region" description="Helical" evidence="7">
    <location>
        <begin position="237"/>
        <end position="256"/>
    </location>
</feature>
<feature type="transmembrane region" description="Helical" evidence="7">
    <location>
        <begin position="331"/>
        <end position="348"/>
    </location>
</feature>
<feature type="transmembrane region" description="Helical" evidence="7">
    <location>
        <begin position="59"/>
        <end position="77"/>
    </location>
</feature>
<evidence type="ECO:0000256" key="5">
    <source>
        <dbReference type="ARBA" id="ARBA00023136"/>
    </source>
</evidence>
<feature type="transmembrane region" description="Helical" evidence="7">
    <location>
        <begin position="169"/>
        <end position="187"/>
    </location>
</feature>